<evidence type="ECO:0000313" key="1">
    <source>
        <dbReference type="EMBL" id="ALM13078.1"/>
    </source>
</evidence>
<protein>
    <submittedName>
        <fullName evidence="1">Uncharacterized protein</fullName>
    </submittedName>
</protein>
<dbReference type="Proteomes" id="UP000069135">
    <property type="component" value="Chromosome"/>
</dbReference>
<dbReference type="KEGG" id="prf:PeribacterA2_0382"/>
<sequence length="168" mass="18345">MKYTLFSLGCLSLLLAGCGGGVRVGEPLGSDSFRYNMPSGAVQDLRFGREVFFAYGAVAGTKQIPANGLAKTHVFEKGISLHTLQVNIALPKDGTFYESWLLNDKTDERISTGHLKSLFGDVRHNLDYQADRDLEDFSKVIITLEKDDGNSAPGTEVATGTLKELKRD</sequence>
<accession>A0A0S1SIQ5</accession>
<dbReference type="PROSITE" id="PS51257">
    <property type="entry name" value="PROKAR_LIPOPROTEIN"/>
    <property type="match status" value="1"/>
</dbReference>
<evidence type="ECO:0000313" key="2">
    <source>
        <dbReference type="Proteomes" id="UP000069135"/>
    </source>
</evidence>
<dbReference type="AlphaFoldDB" id="A0A0S1SRG9"/>
<accession>A0A0S1SJR7</accession>
<dbReference type="EMBL" id="CP013065">
    <property type="protein sequence ID" value="ALM13078.1"/>
    <property type="molecule type" value="Genomic_DNA"/>
</dbReference>
<proteinExistence type="predicted"/>
<name>A0A0S1SRG9_9BACT</name>
<reference evidence="1 2" key="2">
    <citation type="journal article" date="2016" name="PeerJ">
        <title>Analysis of five complete genome sequences for members of the class Peribacteria in the recently recognized Peregrinibacteria bacterial phylum.</title>
        <authorList>
            <person name="Anantharaman K."/>
            <person name="Brown C.T."/>
            <person name="Burstein D."/>
            <person name="Castelle C.J."/>
            <person name="Probst A.J."/>
            <person name="Thomas B.C."/>
            <person name="Williams K.H."/>
            <person name="Banfield J.F."/>
        </authorList>
    </citation>
    <scope>NUCLEOTIDE SEQUENCE [LARGE SCALE GENOMIC DNA]</scope>
    <source>
        <strain evidence="1">RIFOXYD1_FULL_PER-ii_59_16</strain>
    </source>
</reference>
<dbReference type="STRING" id="1735162.PeribacterB2_0382"/>
<reference evidence="2" key="1">
    <citation type="submission" date="2015-10" db="EMBL/GenBank/DDBJ databases">
        <title>Analysis of five complete genome sequences for members of the class Peribacteria in the recently recognized Peregrinibacteria bacterial phylum.</title>
        <authorList>
            <person name="Anantharaman K."/>
            <person name="Brown C.T."/>
            <person name="Burstein D."/>
            <person name="Castelle C.J."/>
            <person name="Probst A.J."/>
            <person name="Thomas B.C."/>
            <person name="Williams K.H."/>
            <person name="Banfield J.F."/>
        </authorList>
    </citation>
    <scope>NUCLEOTIDE SEQUENCE [LARGE SCALE GENOMIC DNA]</scope>
</reference>
<accession>A0A0S1SP01</accession>
<accession>A0A0S1SNX7</accession>
<accession>A0A0S1SRG9</accession>
<gene>
    <name evidence="1" type="ORF">PeribacterD1_0382</name>
</gene>
<organism evidence="1 2">
    <name type="scientific">Candidatus Peribacter riflensis</name>
    <dbReference type="NCBI Taxonomy" id="1735162"/>
    <lineage>
        <taxon>Bacteria</taxon>
        <taxon>Candidatus Peregrinibacteriota</taxon>
        <taxon>Candidatus Peribacteria</taxon>
        <taxon>Candidatus Peribacterales</taxon>
        <taxon>Candidatus Peribacteraceae</taxon>
        <taxon>Candidatus Peribacter</taxon>
    </lineage>
</organism>